<evidence type="ECO:0000256" key="2">
    <source>
        <dbReference type="ARBA" id="ARBA00011900"/>
    </source>
</evidence>
<evidence type="ECO:0000256" key="1">
    <source>
        <dbReference type="ARBA" id="ARBA00006594"/>
    </source>
</evidence>
<evidence type="ECO:0000256" key="3">
    <source>
        <dbReference type="ARBA" id="ARBA00022603"/>
    </source>
</evidence>
<dbReference type="PATRIC" id="fig|1316930.3.peg.683"/>
<dbReference type="GO" id="GO:0009007">
    <property type="term" value="F:site-specific DNA-methyltransferase (adenine-specific) activity"/>
    <property type="evidence" value="ECO:0007669"/>
    <property type="project" value="UniProtKB-UniRule"/>
</dbReference>
<dbReference type="PIRSF" id="PIRSF000398">
    <property type="entry name" value="M_m6A_EcoRV"/>
    <property type="match status" value="1"/>
</dbReference>
<dbReference type="GO" id="GO:0009307">
    <property type="term" value="P:DNA restriction-modification system"/>
    <property type="evidence" value="ECO:0007669"/>
    <property type="project" value="InterPro"/>
</dbReference>
<evidence type="ECO:0000313" key="9">
    <source>
        <dbReference type="Proteomes" id="UP000027182"/>
    </source>
</evidence>
<dbReference type="InterPro" id="IPR002052">
    <property type="entry name" value="DNA_methylase_N6_adenine_CS"/>
</dbReference>
<dbReference type="KEGG" id="mbq:K668_03345"/>
<evidence type="ECO:0000256" key="4">
    <source>
        <dbReference type="ARBA" id="ARBA00022679"/>
    </source>
</evidence>
<dbReference type="PRINTS" id="PR00505">
    <property type="entry name" value="D12N6MTFRASE"/>
</dbReference>
<dbReference type="GO" id="GO:0006298">
    <property type="term" value="P:mismatch repair"/>
    <property type="evidence" value="ECO:0007669"/>
    <property type="project" value="TreeGrafter"/>
</dbReference>
<dbReference type="GO" id="GO:0032259">
    <property type="term" value="P:methylation"/>
    <property type="evidence" value="ECO:0007669"/>
    <property type="project" value="UniProtKB-KW"/>
</dbReference>
<dbReference type="InterPro" id="IPR012263">
    <property type="entry name" value="M_m6A_EcoRV"/>
</dbReference>
<evidence type="ECO:0000256" key="5">
    <source>
        <dbReference type="ARBA" id="ARBA00022691"/>
    </source>
</evidence>
<dbReference type="InterPro" id="IPR029063">
    <property type="entry name" value="SAM-dependent_MTases_sf"/>
</dbReference>
<accession>A0A059Y030</accession>
<protein>
    <recommendedName>
        <fullName evidence="2 7">Site-specific DNA-methyltransferase (adenine-specific)</fullName>
        <ecNumber evidence="2 7">2.1.1.72</ecNumber>
    </recommendedName>
</protein>
<dbReference type="NCBIfam" id="TIGR00571">
    <property type="entry name" value="dam"/>
    <property type="match status" value="1"/>
</dbReference>
<dbReference type="GO" id="GO:1904047">
    <property type="term" value="F:S-adenosyl-L-methionine binding"/>
    <property type="evidence" value="ECO:0007669"/>
    <property type="project" value="TreeGrafter"/>
</dbReference>
<dbReference type="RefSeq" id="WP_014829976.1">
    <property type="nucleotide sequence ID" value="NZ_CP005933.1"/>
</dbReference>
<dbReference type="PANTHER" id="PTHR30481">
    <property type="entry name" value="DNA ADENINE METHYLASE"/>
    <property type="match status" value="1"/>
</dbReference>
<dbReference type="EMBL" id="CP005933">
    <property type="protein sequence ID" value="AIA34239.1"/>
    <property type="molecule type" value="Genomic_DNA"/>
</dbReference>
<gene>
    <name evidence="8" type="ORF">K668_03345</name>
</gene>
<evidence type="ECO:0000256" key="6">
    <source>
        <dbReference type="ARBA" id="ARBA00047942"/>
    </source>
</evidence>
<dbReference type="Pfam" id="PF02086">
    <property type="entry name" value="MethyltransfD12"/>
    <property type="match status" value="1"/>
</dbReference>
<dbReference type="InterPro" id="IPR012327">
    <property type="entry name" value="MeTrfase_D12"/>
</dbReference>
<dbReference type="AlphaFoldDB" id="A0A059Y030"/>
<dbReference type="InterPro" id="IPR023095">
    <property type="entry name" value="Ade_MeTrfase_dom_2"/>
</dbReference>
<dbReference type="EC" id="2.1.1.72" evidence="2 7"/>
<reference evidence="8 9" key="1">
    <citation type="submission" date="2013-04" db="EMBL/GenBank/DDBJ databases">
        <authorList>
            <person name="Lin L."/>
            <person name="Zeng Z."/>
            <person name="Xie J."/>
            <person name="Luo L."/>
            <person name="Yang Z."/>
            <person name="Liang W."/>
            <person name="Lin H."/>
            <person name="Dong C."/>
            <person name="Sun Y."/>
        </authorList>
    </citation>
    <scope>NUCLEOTIDE SEQUENCE [LARGE SCALE GENOMIC DNA]</scope>
    <source>
        <strain evidence="8 9">CQ-W70</strain>
    </source>
</reference>
<sequence length="313" mass="37089">MRDKKIGITQDKYIKSPLNYIGGKYKLLNQIVRYFPKNIDTFYDLFAGGCDVAINIKANKIVVNDINDSLINLYRFIYETELEKLIEQIQKVIVEYELSDTSKNGYKYYGTDSSIGLKKINNSSYIKLRENFNHCTLSNINKNVAFYVLIAFSFNNQIRFNKSGYFNTPCGKRDFNKSLKNKFINFKKEMISKNLIFTSQSYEFFLDNQFSKNDFLYIDPPYLISMAPYNENNLWNEKKEIELYNNLNKIHNKNVKFALSNVLIHNGKVNRILEQWMKKYYVHYLDSNYNNSNYQKKNKQKTVEVLITNFKSK</sequence>
<dbReference type="SUPFAM" id="SSF53335">
    <property type="entry name" value="S-adenosyl-L-methionine-dependent methyltransferases"/>
    <property type="match status" value="1"/>
</dbReference>
<dbReference type="GO" id="GO:0043565">
    <property type="term" value="F:sequence-specific DNA binding"/>
    <property type="evidence" value="ECO:0007669"/>
    <property type="project" value="TreeGrafter"/>
</dbReference>
<evidence type="ECO:0000256" key="7">
    <source>
        <dbReference type="RuleBase" id="RU361257"/>
    </source>
</evidence>
<evidence type="ECO:0000313" key="8">
    <source>
        <dbReference type="EMBL" id="AIA34239.1"/>
    </source>
</evidence>
<comment type="catalytic activity">
    <reaction evidence="6 7">
        <text>a 2'-deoxyadenosine in DNA + S-adenosyl-L-methionine = an N(6)-methyl-2'-deoxyadenosine in DNA + S-adenosyl-L-homocysteine + H(+)</text>
        <dbReference type="Rhea" id="RHEA:15197"/>
        <dbReference type="Rhea" id="RHEA-COMP:12418"/>
        <dbReference type="Rhea" id="RHEA-COMP:12419"/>
        <dbReference type="ChEBI" id="CHEBI:15378"/>
        <dbReference type="ChEBI" id="CHEBI:57856"/>
        <dbReference type="ChEBI" id="CHEBI:59789"/>
        <dbReference type="ChEBI" id="CHEBI:90615"/>
        <dbReference type="ChEBI" id="CHEBI:90616"/>
        <dbReference type="EC" id="2.1.1.72"/>
    </reaction>
</comment>
<keyword evidence="4 7" id="KW-0808">Transferase</keyword>
<dbReference type="Proteomes" id="UP000027182">
    <property type="component" value="Chromosome"/>
</dbReference>
<dbReference type="PROSITE" id="PS00092">
    <property type="entry name" value="N6_MTASE"/>
    <property type="match status" value="1"/>
</dbReference>
<organism evidence="8 9">
    <name type="scientific">Mycoplasmopsis bovis CQ-W70</name>
    <dbReference type="NCBI Taxonomy" id="1316930"/>
    <lineage>
        <taxon>Bacteria</taxon>
        <taxon>Bacillati</taxon>
        <taxon>Mycoplasmatota</taxon>
        <taxon>Mycoplasmoidales</taxon>
        <taxon>Metamycoplasmataceae</taxon>
        <taxon>Mycoplasmopsis</taxon>
    </lineage>
</organism>
<dbReference type="HOGENOM" id="CLU_077381_0_0_14"/>
<dbReference type="Gene3D" id="1.10.1020.10">
    <property type="entry name" value="Adenine-specific Methyltransferase, Domain 2"/>
    <property type="match status" value="1"/>
</dbReference>
<name>A0A059Y030_MYCBV</name>
<keyword evidence="5 7" id="KW-0949">S-adenosyl-L-methionine</keyword>
<dbReference type="Gene3D" id="3.40.50.150">
    <property type="entry name" value="Vaccinia Virus protein VP39"/>
    <property type="match status" value="1"/>
</dbReference>
<proteinExistence type="inferred from homology"/>
<dbReference type="REBASE" id="87560">
    <property type="entry name" value="M2.Mbo70ORF3340P"/>
</dbReference>
<keyword evidence="3 7" id="KW-0489">Methyltransferase</keyword>
<comment type="similarity">
    <text evidence="1 7">Belongs to the N(4)/N(6)-methyltransferase family.</text>
</comment>
<dbReference type="PANTHER" id="PTHR30481:SF3">
    <property type="entry name" value="DNA ADENINE METHYLASE"/>
    <property type="match status" value="1"/>
</dbReference>